<organism evidence="2 3">
    <name type="scientific">Faecalicoccus pleomorphus</name>
    <dbReference type="NCBI Taxonomy" id="1323"/>
    <lineage>
        <taxon>Bacteria</taxon>
        <taxon>Bacillati</taxon>
        <taxon>Bacillota</taxon>
        <taxon>Erysipelotrichia</taxon>
        <taxon>Erysipelotrichales</taxon>
        <taxon>Erysipelotrichaceae</taxon>
        <taxon>Faecalicoccus</taxon>
    </lineage>
</organism>
<dbReference type="AlphaFoldDB" id="A0A3E3E6J6"/>
<feature type="region of interest" description="Disordered" evidence="1">
    <location>
        <begin position="85"/>
        <end position="108"/>
    </location>
</feature>
<proteinExistence type="predicted"/>
<protein>
    <submittedName>
        <fullName evidence="2">Uncharacterized protein</fullName>
    </submittedName>
</protein>
<name>A0A3E3E6J6_9FIRM</name>
<accession>A0A3E3E6J6</accession>
<evidence type="ECO:0000313" key="2">
    <source>
        <dbReference type="EMBL" id="RGD77127.1"/>
    </source>
</evidence>
<dbReference type="RefSeq" id="WP_117445870.1">
    <property type="nucleotide sequence ID" value="NZ_JBFBOW010000011.1"/>
</dbReference>
<sequence>MALSAKRLGEKIGLTSQEMNVLLKEEGYQNGEPGDYSTTDKGKEYVSEKGWDNGYGGYAFRGYNYNEWDESILNNIDTSPERLSQIRTKTANERRERSAKKKKESEEYWATHSPLYSDNNSLEESDCDESNNDILGSLAIIGVLAYGLYKGIKHLYNRHKDNKKID</sequence>
<evidence type="ECO:0000256" key="1">
    <source>
        <dbReference type="SAM" id="MobiDB-lite"/>
    </source>
</evidence>
<comment type="caution">
    <text evidence="2">The sequence shown here is derived from an EMBL/GenBank/DDBJ whole genome shotgun (WGS) entry which is preliminary data.</text>
</comment>
<dbReference type="Proteomes" id="UP000260721">
    <property type="component" value="Unassembled WGS sequence"/>
</dbReference>
<reference evidence="2 3" key="1">
    <citation type="submission" date="2018-08" db="EMBL/GenBank/DDBJ databases">
        <title>A genome reference for cultivated species of the human gut microbiota.</title>
        <authorList>
            <person name="Zou Y."/>
            <person name="Xue W."/>
            <person name="Luo G."/>
        </authorList>
    </citation>
    <scope>NUCLEOTIDE SEQUENCE [LARGE SCALE GENOMIC DNA]</scope>
    <source>
        <strain evidence="2 3">TF08-11</strain>
    </source>
</reference>
<dbReference type="EMBL" id="QUSK01000007">
    <property type="protein sequence ID" value="RGD77127.1"/>
    <property type="molecule type" value="Genomic_DNA"/>
</dbReference>
<evidence type="ECO:0000313" key="3">
    <source>
        <dbReference type="Proteomes" id="UP000260721"/>
    </source>
</evidence>
<gene>
    <name evidence="2" type="ORF">DXC78_04160</name>
</gene>